<dbReference type="HOGENOM" id="CLU_2458538_0_0_1"/>
<reference evidence="2" key="2">
    <citation type="submission" date="2018-05" db="EMBL/GenBank/DDBJ databases">
        <title>OmerRS3 (Oryza meridionalis Reference Sequence Version 3).</title>
        <authorList>
            <person name="Zhang J."/>
            <person name="Kudrna D."/>
            <person name="Lee S."/>
            <person name="Talag J."/>
            <person name="Welchert J."/>
            <person name="Wing R.A."/>
        </authorList>
    </citation>
    <scope>NUCLEOTIDE SEQUENCE [LARGE SCALE GENOMIC DNA]</scope>
    <source>
        <strain evidence="2">cv. OR44</strain>
    </source>
</reference>
<feature type="region of interest" description="Disordered" evidence="1">
    <location>
        <begin position="40"/>
        <end position="89"/>
    </location>
</feature>
<accession>A0A0E0CJR2</accession>
<name>A0A0E0CJR2_9ORYZ</name>
<protein>
    <submittedName>
        <fullName evidence="2">Uncharacterized protein</fullName>
    </submittedName>
</protein>
<sequence>MGEQDPCILAPDLDAAVGSSSVSAPGPKLRLAGTLTTLTASEGERAPPPPCLQLPDFVGGGEAGEGRRGAGAAQLVSPSASPPGQSDRA</sequence>
<organism evidence="2">
    <name type="scientific">Oryza meridionalis</name>
    <dbReference type="NCBI Taxonomy" id="40149"/>
    <lineage>
        <taxon>Eukaryota</taxon>
        <taxon>Viridiplantae</taxon>
        <taxon>Streptophyta</taxon>
        <taxon>Embryophyta</taxon>
        <taxon>Tracheophyta</taxon>
        <taxon>Spermatophyta</taxon>
        <taxon>Magnoliopsida</taxon>
        <taxon>Liliopsida</taxon>
        <taxon>Poales</taxon>
        <taxon>Poaceae</taxon>
        <taxon>BOP clade</taxon>
        <taxon>Oryzoideae</taxon>
        <taxon>Oryzeae</taxon>
        <taxon>Oryzinae</taxon>
        <taxon>Oryza</taxon>
    </lineage>
</organism>
<dbReference type="Proteomes" id="UP000008021">
    <property type="component" value="Chromosome 2"/>
</dbReference>
<evidence type="ECO:0000313" key="2">
    <source>
        <dbReference type="EnsemblPlants" id="OMERI02G14680.1"/>
    </source>
</evidence>
<dbReference type="EnsemblPlants" id="OMERI02G14680.1">
    <property type="protein sequence ID" value="OMERI02G14680.1"/>
    <property type="gene ID" value="OMERI02G14680"/>
</dbReference>
<feature type="compositionally biased region" description="Polar residues" evidence="1">
    <location>
        <begin position="76"/>
        <end position="89"/>
    </location>
</feature>
<keyword evidence="3" id="KW-1185">Reference proteome</keyword>
<dbReference type="AlphaFoldDB" id="A0A0E0CJR2"/>
<evidence type="ECO:0000256" key="1">
    <source>
        <dbReference type="SAM" id="MobiDB-lite"/>
    </source>
</evidence>
<reference evidence="2" key="1">
    <citation type="submission" date="2015-04" db="UniProtKB">
        <authorList>
            <consortium name="EnsemblPlants"/>
        </authorList>
    </citation>
    <scope>IDENTIFICATION</scope>
</reference>
<proteinExistence type="predicted"/>
<evidence type="ECO:0000313" key="3">
    <source>
        <dbReference type="Proteomes" id="UP000008021"/>
    </source>
</evidence>
<dbReference type="Gramene" id="OMERI02G14680.1">
    <property type="protein sequence ID" value="OMERI02G14680.1"/>
    <property type="gene ID" value="OMERI02G14680"/>
</dbReference>